<proteinExistence type="predicted"/>
<dbReference type="InterPro" id="IPR029787">
    <property type="entry name" value="Nucleotide_cyclase"/>
</dbReference>
<dbReference type="SUPFAM" id="SSF55073">
    <property type="entry name" value="Nucleotide cyclase"/>
    <property type="match status" value="1"/>
</dbReference>
<dbReference type="NCBIfam" id="TIGR00254">
    <property type="entry name" value="GGDEF"/>
    <property type="match status" value="1"/>
</dbReference>
<dbReference type="CDD" id="cd01949">
    <property type="entry name" value="GGDEF"/>
    <property type="match status" value="1"/>
</dbReference>
<dbReference type="RefSeq" id="WP_271884727.1">
    <property type="nucleotide sequence ID" value="NZ_CP067136.1"/>
</dbReference>
<evidence type="ECO:0000313" key="3">
    <source>
        <dbReference type="Proteomes" id="UP001219349"/>
    </source>
</evidence>
<dbReference type="InterPro" id="IPR000160">
    <property type="entry name" value="GGDEF_dom"/>
</dbReference>
<dbReference type="SMART" id="SM00267">
    <property type="entry name" value="GGDEF"/>
    <property type="match status" value="1"/>
</dbReference>
<reference evidence="2 3" key="1">
    <citation type="submission" date="2021-01" db="EMBL/GenBank/DDBJ databases">
        <title>Biogeographic distribution of Paracoccus.</title>
        <authorList>
            <person name="Hollensteiner J."/>
            <person name="Leineberger J."/>
            <person name="Brinkhoff T."/>
            <person name="Daniel R."/>
        </authorList>
    </citation>
    <scope>NUCLEOTIDE SEQUENCE [LARGE SCALE GENOMIC DNA]</scope>
    <source>
        <strain evidence="2 3">KCTC 22803</strain>
    </source>
</reference>
<dbReference type="PANTHER" id="PTHR46663:SF2">
    <property type="entry name" value="GGDEF DOMAIN-CONTAINING PROTEIN"/>
    <property type="match status" value="1"/>
</dbReference>
<dbReference type="Proteomes" id="UP001219349">
    <property type="component" value="Chromosome"/>
</dbReference>
<dbReference type="PROSITE" id="PS50887">
    <property type="entry name" value="GGDEF"/>
    <property type="match status" value="1"/>
</dbReference>
<dbReference type="InterPro" id="IPR052163">
    <property type="entry name" value="DGC-Regulatory_Protein"/>
</dbReference>
<keyword evidence="3" id="KW-1185">Reference proteome</keyword>
<dbReference type="Gene3D" id="3.30.70.270">
    <property type="match status" value="1"/>
</dbReference>
<gene>
    <name evidence="2" type="ORF">JHX87_01815</name>
</gene>
<dbReference type="Pfam" id="PF00990">
    <property type="entry name" value="GGDEF"/>
    <property type="match status" value="1"/>
</dbReference>
<name>A0ABY7SNJ9_9RHOB</name>
<evidence type="ECO:0000259" key="1">
    <source>
        <dbReference type="PROSITE" id="PS50887"/>
    </source>
</evidence>
<feature type="domain" description="GGDEF" evidence="1">
    <location>
        <begin position="198"/>
        <end position="332"/>
    </location>
</feature>
<sequence length="345" mass="37502">MRDEVLLLDHHGMARLLPMHLLIDPAGQIKACGPTLRKFIGPADKIADAFQDSRQNAVGSVLDLLQEAGATAERIFLKLLEPPHLVLRGHAVFTASGDILVNLGLGIELTRAVSCCDLTDSDFAPPELAMELLFLHEANRVVMGQLTDSHTLLEKARAAAEMQAHTDALTGLANRRSLDLVLDAVFRGRDGQEEGWERAFTLMHLDLDGFKQVNDCLGHDAGDQVLCRVAEILTELTRHDDFVARVGGDEFVLVLPGLFSHEDLLQFGRRIIAAIETIPKTIGCFSRVSASIGMTRSVFAAGRSAEQIVKDADTALYRAKNTGRGRAVIFEGETGEGDAILPPIL</sequence>
<accession>A0ABY7SNJ9</accession>
<protein>
    <submittedName>
        <fullName evidence="2">GGDEF domain-containing protein</fullName>
    </submittedName>
</protein>
<organism evidence="2 3">
    <name type="scientific">Paracoccus fistulariae</name>
    <dbReference type="NCBI Taxonomy" id="658446"/>
    <lineage>
        <taxon>Bacteria</taxon>
        <taxon>Pseudomonadati</taxon>
        <taxon>Pseudomonadota</taxon>
        <taxon>Alphaproteobacteria</taxon>
        <taxon>Rhodobacterales</taxon>
        <taxon>Paracoccaceae</taxon>
        <taxon>Paracoccus</taxon>
    </lineage>
</organism>
<evidence type="ECO:0000313" key="2">
    <source>
        <dbReference type="EMBL" id="WCR07612.1"/>
    </source>
</evidence>
<dbReference type="EMBL" id="CP067136">
    <property type="protein sequence ID" value="WCR07612.1"/>
    <property type="molecule type" value="Genomic_DNA"/>
</dbReference>
<dbReference type="InterPro" id="IPR043128">
    <property type="entry name" value="Rev_trsase/Diguanyl_cyclase"/>
</dbReference>
<dbReference type="PANTHER" id="PTHR46663">
    <property type="entry name" value="DIGUANYLATE CYCLASE DGCT-RELATED"/>
    <property type="match status" value="1"/>
</dbReference>